<name>X1MUI0_9ZZZZ</name>
<feature type="non-terminal residue" evidence="2">
    <location>
        <position position="45"/>
    </location>
</feature>
<protein>
    <recommendedName>
        <fullName evidence="1">Replication-associated protein ORF2/G2P domain-containing protein</fullName>
    </recommendedName>
</protein>
<dbReference type="EMBL" id="BARV01011607">
    <property type="protein sequence ID" value="GAI10009.1"/>
    <property type="molecule type" value="Genomic_DNA"/>
</dbReference>
<dbReference type="AlphaFoldDB" id="X1MUI0"/>
<evidence type="ECO:0000313" key="2">
    <source>
        <dbReference type="EMBL" id="GAI10009.1"/>
    </source>
</evidence>
<dbReference type="InterPro" id="IPR056906">
    <property type="entry name" value="ORF2/G2P_dom"/>
</dbReference>
<comment type="caution">
    <text evidence="2">The sequence shown here is derived from an EMBL/GenBank/DDBJ whole genome shotgun (WGS) entry which is preliminary data.</text>
</comment>
<dbReference type="Pfam" id="PF23343">
    <property type="entry name" value="REP_ORF2-G2P"/>
    <property type="match status" value="1"/>
</dbReference>
<organism evidence="2">
    <name type="scientific">marine sediment metagenome</name>
    <dbReference type="NCBI Taxonomy" id="412755"/>
    <lineage>
        <taxon>unclassified sequences</taxon>
        <taxon>metagenomes</taxon>
        <taxon>ecological metagenomes</taxon>
    </lineage>
</organism>
<proteinExistence type="predicted"/>
<reference evidence="2" key="1">
    <citation type="journal article" date="2014" name="Front. Microbiol.">
        <title>High frequency of phylogenetically diverse reductive dehalogenase-homologous genes in deep subseafloor sedimentary metagenomes.</title>
        <authorList>
            <person name="Kawai M."/>
            <person name="Futagami T."/>
            <person name="Toyoda A."/>
            <person name="Takaki Y."/>
            <person name="Nishi S."/>
            <person name="Hori S."/>
            <person name="Arai W."/>
            <person name="Tsubouchi T."/>
            <person name="Morono Y."/>
            <person name="Uchiyama I."/>
            <person name="Ito T."/>
            <person name="Fujiyama A."/>
            <person name="Inagaki F."/>
            <person name="Takami H."/>
        </authorList>
    </citation>
    <scope>NUCLEOTIDE SEQUENCE</scope>
    <source>
        <strain evidence="2">Expedition CK06-06</strain>
    </source>
</reference>
<accession>X1MUI0</accession>
<gene>
    <name evidence="2" type="ORF">S06H3_21926</name>
</gene>
<evidence type="ECO:0000259" key="1">
    <source>
        <dbReference type="Pfam" id="PF23343"/>
    </source>
</evidence>
<sequence>MDITNREFKKFIQRLRYQYGDFKYMAVIEFQDRGAIHYHMISDFR</sequence>
<feature type="domain" description="Replication-associated protein ORF2/G2P" evidence="1">
    <location>
        <begin position="3"/>
        <end position="42"/>
    </location>
</feature>